<evidence type="ECO:0000256" key="1">
    <source>
        <dbReference type="ARBA" id="ARBA00002123"/>
    </source>
</evidence>
<comment type="similarity">
    <text evidence="2 5">Belongs to the peptidase M16 family.</text>
</comment>
<dbReference type="GO" id="GO:0046872">
    <property type="term" value="F:metal ion binding"/>
    <property type="evidence" value="ECO:0007669"/>
    <property type="project" value="InterPro"/>
</dbReference>
<dbReference type="Gene3D" id="3.30.830.10">
    <property type="entry name" value="Metalloenzyme, LuxS/M16 peptidase-like"/>
    <property type="match status" value="2"/>
</dbReference>
<dbReference type="SUPFAM" id="SSF63411">
    <property type="entry name" value="LuxS/MPP-like metallohydrolase"/>
    <property type="match status" value="2"/>
</dbReference>
<dbReference type="PROSITE" id="PS00143">
    <property type="entry name" value="INSULINASE"/>
    <property type="match status" value="1"/>
</dbReference>
<dbReference type="InterPro" id="IPR011765">
    <property type="entry name" value="Pept_M16_N"/>
</dbReference>
<dbReference type="InterPro" id="IPR007863">
    <property type="entry name" value="Peptidase_M16_C"/>
</dbReference>
<dbReference type="AlphaFoldDB" id="A0A9P6EML3"/>
<dbReference type="OrthoDB" id="277191at2759"/>
<dbReference type="Proteomes" id="UP000807306">
    <property type="component" value="Unassembled WGS sequence"/>
</dbReference>
<dbReference type="PANTHER" id="PTHR11851">
    <property type="entry name" value="METALLOPROTEASE"/>
    <property type="match status" value="1"/>
</dbReference>
<dbReference type="GO" id="GO:0004222">
    <property type="term" value="F:metalloendopeptidase activity"/>
    <property type="evidence" value="ECO:0007669"/>
    <property type="project" value="InterPro"/>
</dbReference>
<dbReference type="InterPro" id="IPR050361">
    <property type="entry name" value="MPP/UQCRC_Complex"/>
</dbReference>
<evidence type="ECO:0000256" key="6">
    <source>
        <dbReference type="SAM" id="MobiDB-lite"/>
    </source>
</evidence>
<evidence type="ECO:0000256" key="5">
    <source>
        <dbReference type="RuleBase" id="RU004447"/>
    </source>
</evidence>
<reference evidence="9" key="1">
    <citation type="submission" date="2020-11" db="EMBL/GenBank/DDBJ databases">
        <authorList>
            <consortium name="DOE Joint Genome Institute"/>
            <person name="Ahrendt S."/>
            <person name="Riley R."/>
            <person name="Andreopoulos W."/>
            <person name="Labutti K."/>
            <person name="Pangilinan J."/>
            <person name="Ruiz-Duenas F.J."/>
            <person name="Barrasa J.M."/>
            <person name="Sanchez-Garcia M."/>
            <person name="Camarero S."/>
            <person name="Miyauchi S."/>
            <person name="Serrano A."/>
            <person name="Linde D."/>
            <person name="Babiker R."/>
            <person name="Drula E."/>
            <person name="Ayuso-Fernandez I."/>
            <person name="Pacheco R."/>
            <person name="Padilla G."/>
            <person name="Ferreira P."/>
            <person name="Barriuso J."/>
            <person name="Kellner H."/>
            <person name="Castanera R."/>
            <person name="Alfaro M."/>
            <person name="Ramirez L."/>
            <person name="Pisabarro A.G."/>
            <person name="Kuo A."/>
            <person name="Tritt A."/>
            <person name="Lipzen A."/>
            <person name="He G."/>
            <person name="Yan M."/>
            <person name="Ng V."/>
            <person name="Cullen D."/>
            <person name="Martin F."/>
            <person name="Rosso M.-N."/>
            <person name="Henrissat B."/>
            <person name="Hibbett D."/>
            <person name="Martinez A.T."/>
            <person name="Grigoriev I.V."/>
        </authorList>
    </citation>
    <scope>NUCLEOTIDE SEQUENCE</scope>
    <source>
        <strain evidence="9">CBS 506.95</strain>
    </source>
</reference>
<protein>
    <recommendedName>
        <fullName evidence="3">Alpha-MPP</fullName>
    </recommendedName>
    <alternativeName>
        <fullName evidence="4">Inactive zinc metalloprotease alpha</fullName>
    </alternativeName>
</protein>
<organism evidence="9 10">
    <name type="scientific">Crepidotus variabilis</name>
    <dbReference type="NCBI Taxonomy" id="179855"/>
    <lineage>
        <taxon>Eukaryota</taxon>
        <taxon>Fungi</taxon>
        <taxon>Dikarya</taxon>
        <taxon>Basidiomycota</taxon>
        <taxon>Agaricomycotina</taxon>
        <taxon>Agaricomycetes</taxon>
        <taxon>Agaricomycetidae</taxon>
        <taxon>Agaricales</taxon>
        <taxon>Agaricineae</taxon>
        <taxon>Crepidotaceae</taxon>
        <taxon>Crepidotus</taxon>
    </lineage>
</organism>
<gene>
    <name evidence="9" type="ORF">CPB83DRAFT_904051</name>
</gene>
<accession>A0A9P6EML3</accession>
<evidence type="ECO:0000313" key="10">
    <source>
        <dbReference type="Proteomes" id="UP000807306"/>
    </source>
</evidence>
<dbReference type="Pfam" id="PF05193">
    <property type="entry name" value="Peptidase_M16_C"/>
    <property type="match status" value="1"/>
</dbReference>
<dbReference type="EMBL" id="MU157833">
    <property type="protein sequence ID" value="KAF9531915.1"/>
    <property type="molecule type" value="Genomic_DNA"/>
</dbReference>
<feature type="region of interest" description="Disordered" evidence="6">
    <location>
        <begin position="234"/>
        <end position="265"/>
    </location>
</feature>
<dbReference type="InterPro" id="IPR001431">
    <property type="entry name" value="Pept_M16_Zn_BS"/>
</dbReference>
<comment type="caution">
    <text evidence="9">The sequence shown here is derived from an EMBL/GenBank/DDBJ whole genome shotgun (WGS) entry which is preliminary data.</text>
</comment>
<evidence type="ECO:0000256" key="4">
    <source>
        <dbReference type="ARBA" id="ARBA00032315"/>
    </source>
</evidence>
<evidence type="ECO:0000259" key="8">
    <source>
        <dbReference type="Pfam" id="PF05193"/>
    </source>
</evidence>
<dbReference type="GO" id="GO:0005739">
    <property type="term" value="C:mitochondrion"/>
    <property type="evidence" value="ECO:0007669"/>
    <property type="project" value="TreeGrafter"/>
</dbReference>
<evidence type="ECO:0000313" key="9">
    <source>
        <dbReference type="EMBL" id="KAF9531915.1"/>
    </source>
</evidence>
<dbReference type="PANTHER" id="PTHR11851:SF49">
    <property type="entry name" value="MITOCHONDRIAL-PROCESSING PEPTIDASE SUBUNIT ALPHA"/>
    <property type="match status" value="1"/>
</dbReference>
<evidence type="ECO:0000256" key="3">
    <source>
        <dbReference type="ARBA" id="ARBA00030006"/>
    </source>
</evidence>
<evidence type="ECO:0000259" key="7">
    <source>
        <dbReference type="Pfam" id="PF00675"/>
    </source>
</evidence>
<feature type="domain" description="Peptidase M16 N-terminal" evidence="7">
    <location>
        <begin position="37"/>
        <end position="184"/>
    </location>
</feature>
<sequence length="520" mass="56649">MHRRAWPTCRRQLQRKARQYSSAADNVQITTLPNKLRVATETTPGHFSTVGLFIDAGARYETPNNSGVSHFLDRMAFKSTGTRSNDQMTSEIASIGGQIMCTSSREAIMYQSSHAHRDTPVALSLIADTVLNPAFSADELDAQRDAAFYETRELSSKPEMILPEVLHAVAYNDRGLGNPMLCPEERIPSINAPLLRNALQEWYRPERMVIAGAGMSHAELVELTDRFFTSLKSPVVPQSSQRPNTASSNAQPPPHLLTPSASSPGVAKSLTRAASYLFPNSLSADAAIPKSPTSTYTGGHRFILDSTQQLNHLYVGYEGLGINDDDIFALATMQVLLGGGGSFSAGGPGKGMYSRLYTHILNHYPQIDHCASFHHIYADSSLFGLFASFLPAASGITGGNTPSQILPHLVHQLSLLLYTPIKGNELQRAKNQLNSSLMMAMESRAVEVEDLGRQILVHNRKVPVTEMTEKVDKVTAEDIRRVAARVFGPDSGSKPTVVVMGHDDVGPYKDVFSKYGLGAP</sequence>
<dbReference type="InterPro" id="IPR011249">
    <property type="entry name" value="Metalloenz_LuxS/M16"/>
</dbReference>
<evidence type="ECO:0000256" key="2">
    <source>
        <dbReference type="ARBA" id="ARBA00007261"/>
    </source>
</evidence>
<dbReference type="Pfam" id="PF00675">
    <property type="entry name" value="Peptidase_M16"/>
    <property type="match status" value="1"/>
</dbReference>
<dbReference type="GO" id="GO:0006627">
    <property type="term" value="P:protein processing involved in protein targeting to mitochondrion"/>
    <property type="evidence" value="ECO:0007669"/>
    <property type="project" value="TreeGrafter"/>
</dbReference>
<feature type="compositionally biased region" description="Polar residues" evidence="6">
    <location>
        <begin position="234"/>
        <end position="250"/>
    </location>
</feature>
<proteinExistence type="inferred from homology"/>
<keyword evidence="10" id="KW-1185">Reference proteome</keyword>
<feature type="domain" description="Peptidase M16 C-terminal" evidence="8">
    <location>
        <begin position="190"/>
        <end position="433"/>
    </location>
</feature>
<comment type="function">
    <text evidence="1">Substrate recognition and binding subunit of the essential mitochondrial processing protease (MPP), which cleaves the mitochondrial sequence off newly imported precursors proteins.</text>
</comment>
<name>A0A9P6EML3_9AGAR</name>